<evidence type="ECO:0000313" key="4">
    <source>
        <dbReference type="Proteomes" id="UP000663873"/>
    </source>
</evidence>
<accession>A0A821TVB9</accession>
<name>A0A821TVB9_9BILA</name>
<evidence type="ECO:0000313" key="3">
    <source>
        <dbReference type="Proteomes" id="UP000663848"/>
    </source>
</evidence>
<comment type="caution">
    <text evidence="1">The sequence shown here is derived from an EMBL/GenBank/DDBJ whole genome shotgun (WGS) entry which is preliminary data.</text>
</comment>
<evidence type="ECO:0000313" key="1">
    <source>
        <dbReference type="EMBL" id="CAF4880559.1"/>
    </source>
</evidence>
<feature type="non-terminal residue" evidence="1">
    <location>
        <position position="1"/>
    </location>
</feature>
<keyword evidence="4" id="KW-1185">Reference proteome</keyword>
<dbReference type="EMBL" id="CAJOBR010008527">
    <property type="protein sequence ID" value="CAF4880559.1"/>
    <property type="molecule type" value="Genomic_DNA"/>
</dbReference>
<dbReference type="Proteomes" id="UP000663873">
    <property type="component" value="Unassembled WGS sequence"/>
</dbReference>
<reference evidence="1" key="1">
    <citation type="submission" date="2021-02" db="EMBL/GenBank/DDBJ databases">
        <authorList>
            <person name="Nowell W R."/>
        </authorList>
    </citation>
    <scope>NUCLEOTIDE SEQUENCE</scope>
</reference>
<sequence>YQETAYITTTPNGTIGPITGIRNNVRYTPY</sequence>
<gene>
    <name evidence="1" type="ORF">QYT958_LOCUS29324</name>
    <name evidence="2" type="ORF">UJA718_LOCUS46863</name>
</gene>
<evidence type="ECO:0000313" key="2">
    <source>
        <dbReference type="EMBL" id="CAF4930896.1"/>
    </source>
</evidence>
<proteinExistence type="predicted"/>
<dbReference type="Proteomes" id="UP000663848">
    <property type="component" value="Unassembled WGS sequence"/>
</dbReference>
<dbReference type="AlphaFoldDB" id="A0A821TVB9"/>
<dbReference type="EMBL" id="CAJOBP010086034">
    <property type="protein sequence ID" value="CAF4930896.1"/>
    <property type="molecule type" value="Genomic_DNA"/>
</dbReference>
<protein>
    <submittedName>
        <fullName evidence="1">Uncharacterized protein</fullName>
    </submittedName>
</protein>
<organism evidence="1 3">
    <name type="scientific">Rotaria socialis</name>
    <dbReference type="NCBI Taxonomy" id="392032"/>
    <lineage>
        <taxon>Eukaryota</taxon>
        <taxon>Metazoa</taxon>
        <taxon>Spiralia</taxon>
        <taxon>Gnathifera</taxon>
        <taxon>Rotifera</taxon>
        <taxon>Eurotatoria</taxon>
        <taxon>Bdelloidea</taxon>
        <taxon>Philodinida</taxon>
        <taxon>Philodinidae</taxon>
        <taxon>Rotaria</taxon>
    </lineage>
</organism>